<evidence type="ECO:0000313" key="2">
    <source>
        <dbReference type="EMBL" id="EGT60290.1"/>
    </source>
</evidence>
<accession>G0NH04</accession>
<keyword evidence="3" id="KW-1185">Reference proteome</keyword>
<dbReference type="FunCoup" id="G0NH04">
    <property type="interactions" value="228"/>
</dbReference>
<evidence type="ECO:0000313" key="3">
    <source>
        <dbReference type="Proteomes" id="UP000008068"/>
    </source>
</evidence>
<feature type="region of interest" description="Disordered" evidence="1">
    <location>
        <begin position="1"/>
        <end position="20"/>
    </location>
</feature>
<sequence>MGRGKNVQECDGASLRRSTRKRTLKKDDDFEYDLDCPKFEVQPFSSPTAHMVKTLTVKKQTTTTSSLKKAKQYRTQIAPEPAAYEEIREYNYDGIDDDFQRDISYESDYYRDMVVYDRHHFMMNNVVRLQTSDLISMDFSEIIDVHCNNLMLKFENVAHSLFNSWNVPSPIFCPPNVFLGSNSSRYSHLESDESAVKKVVEAMLKTVSFLQK</sequence>
<evidence type="ECO:0000256" key="1">
    <source>
        <dbReference type="SAM" id="MobiDB-lite"/>
    </source>
</evidence>
<proteinExistence type="predicted"/>
<dbReference type="OrthoDB" id="5877768at2759"/>
<reference evidence="3" key="1">
    <citation type="submission" date="2011-07" db="EMBL/GenBank/DDBJ databases">
        <authorList>
            <consortium name="Caenorhabditis brenneri Sequencing and Analysis Consortium"/>
            <person name="Wilson R.K."/>
        </authorList>
    </citation>
    <scope>NUCLEOTIDE SEQUENCE [LARGE SCALE GENOMIC DNA]</scope>
    <source>
        <strain evidence="3">PB2801</strain>
    </source>
</reference>
<organism evidence="3">
    <name type="scientific">Caenorhabditis brenneri</name>
    <name type="common">Nematode worm</name>
    <dbReference type="NCBI Taxonomy" id="135651"/>
    <lineage>
        <taxon>Eukaryota</taxon>
        <taxon>Metazoa</taxon>
        <taxon>Ecdysozoa</taxon>
        <taxon>Nematoda</taxon>
        <taxon>Chromadorea</taxon>
        <taxon>Rhabditida</taxon>
        <taxon>Rhabditina</taxon>
        <taxon>Rhabditomorpha</taxon>
        <taxon>Rhabditoidea</taxon>
        <taxon>Rhabditidae</taxon>
        <taxon>Peloderinae</taxon>
        <taxon>Caenorhabditis</taxon>
    </lineage>
</organism>
<dbReference type="Proteomes" id="UP000008068">
    <property type="component" value="Unassembled WGS sequence"/>
</dbReference>
<dbReference type="eggNOG" id="ENOG502TIRX">
    <property type="taxonomic scope" value="Eukaryota"/>
</dbReference>
<dbReference type="InParanoid" id="G0NH04"/>
<dbReference type="AlphaFoldDB" id="G0NH04"/>
<gene>
    <name evidence="2" type="ORF">CAEBREN_03114</name>
</gene>
<dbReference type="OMA" id="RANYFRT"/>
<name>G0NH04_CAEBE</name>
<dbReference type="EMBL" id="GL379883">
    <property type="protein sequence ID" value="EGT60290.1"/>
    <property type="molecule type" value="Genomic_DNA"/>
</dbReference>
<protein>
    <submittedName>
        <fullName evidence="2">Uncharacterized protein</fullName>
    </submittedName>
</protein>
<dbReference type="HOGENOM" id="CLU_108629_0_0_1"/>